<sequence length="666" mass="74465">MCGLTGFVEWGGLRAGADDRLRHMSDAITYRGPDDVGYWIDGDAGVAFAHRRLAIVDLTQSGHQPMASVCGRWMIVFNGEIYNYEQLRKELDAQGWPHGWRGHSDTEVLLAAITTWGIKTALEKSVGMFAFALWDREARTLTMARDRLGEKPLYYGWLGNTLVFGSDMASFYRHPDWRGEIDRNALALLMRHNYIPAPYSIFRNVAKLRPAYMATFTRGGREPKFERYWDSAQVAKQGQQTPFAGSPQEAVDQLEALLRQSLAGQMMADVPLGAFLSGGIDSSTVVAVMQSMSSQPVRTFSIGFNEAGFNEAEHAKAVAKHLGTQHTELYVSPNEALDVIPRLPHIYSEPFADSSQIPTFLVSQMARRDVTVSLSGDGGDELFSGYSRYAIADRMWSKLSGIPRGLRSGAASAMTCVAASSWDKVLSLPMKLAPQRYQYRNVGDKLHKLAGVLTLNTGEELYRRLVSHWTEPTVLVPGSQEPPTALTGLDDVPSLPNLVQRMMYLDLISYLPDDILAKVDRASMAVSLESRVPLLDHRLVEFASTLPLNVLRHEGQSKWPLRQVLYRHVPRSLIERPKMGFGVPIDSWLRGPLRAWGESLLDASRLRQEGYFDADMVRTAWAEHQSGERNWQYLLWDVLMFQAWAEHYKESLVAAPGVAAREGLAA</sequence>
<evidence type="ECO:0000256" key="1">
    <source>
        <dbReference type="ARBA" id="ARBA00005187"/>
    </source>
</evidence>
<feature type="binding site" evidence="9">
    <location>
        <begin position="375"/>
        <end position="376"/>
    </location>
    <ligand>
        <name>ATP</name>
        <dbReference type="ChEBI" id="CHEBI:30616"/>
    </ligand>
</feature>
<evidence type="ECO:0000256" key="6">
    <source>
        <dbReference type="ARBA" id="ARBA00022962"/>
    </source>
</evidence>
<gene>
    <name evidence="12" type="primary">asnB</name>
    <name evidence="12" type="ORF">LMG29739_03267</name>
</gene>
<evidence type="ECO:0000256" key="3">
    <source>
        <dbReference type="ARBA" id="ARBA00012737"/>
    </source>
</evidence>
<feature type="active site" description="For GATase activity" evidence="8">
    <location>
        <position position="2"/>
    </location>
</feature>
<dbReference type="EC" id="6.3.5.4" evidence="3"/>
<dbReference type="GO" id="GO:0005829">
    <property type="term" value="C:cytosol"/>
    <property type="evidence" value="ECO:0007669"/>
    <property type="project" value="TreeGrafter"/>
</dbReference>
<accession>A0A6J5E469</accession>
<dbReference type="NCBIfam" id="TIGR01536">
    <property type="entry name" value="asn_synth_AEB"/>
    <property type="match status" value="1"/>
</dbReference>
<evidence type="ECO:0000256" key="7">
    <source>
        <dbReference type="ARBA" id="ARBA00048741"/>
    </source>
</evidence>
<dbReference type="InterPro" id="IPR017932">
    <property type="entry name" value="GATase_2_dom"/>
</dbReference>
<dbReference type="PANTHER" id="PTHR43284:SF1">
    <property type="entry name" value="ASPARAGINE SYNTHETASE"/>
    <property type="match status" value="1"/>
</dbReference>
<feature type="binding site" evidence="9">
    <location>
        <position position="105"/>
    </location>
    <ligand>
        <name>L-glutamine</name>
        <dbReference type="ChEBI" id="CHEBI:58359"/>
    </ligand>
</feature>
<keyword evidence="13" id="KW-1185">Reference proteome</keyword>
<dbReference type="Pfam" id="PF13522">
    <property type="entry name" value="GATase_6"/>
    <property type="match status" value="1"/>
</dbReference>
<evidence type="ECO:0000256" key="4">
    <source>
        <dbReference type="ARBA" id="ARBA00022741"/>
    </source>
</evidence>
<feature type="site" description="Important for beta-aspartyl-AMP intermediate formation" evidence="10">
    <location>
        <position position="377"/>
    </location>
</feature>
<dbReference type="InterPro" id="IPR014729">
    <property type="entry name" value="Rossmann-like_a/b/a_fold"/>
</dbReference>
<dbReference type="PIRSF" id="PIRSF001589">
    <property type="entry name" value="Asn_synthetase_glu-h"/>
    <property type="match status" value="1"/>
</dbReference>
<evidence type="ECO:0000256" key="5">
    <source>
        <dbReference type="ARBA" id="ARBA00022840"/>
    </source>
</evidence>
<evidence type="ECO:0000256" key="2">
    <source>
        <dbReference type="ARBA" id="ARBA00005752"/>
    </source>
</evidence>
<name>A0A6J5E469_9BURK</name>
<keyword evidence="8" id="KW-0061">Asparagine biosynthesis</keyword>
<dbReference type="Gene3D" id="3.60.20.10">
    <property type="entry name" value="Glutamine Phosphoribosylpyrophosphate, subunit 1, domain 1"/>
    <property type="match status" value="1"/>
</dbReference>
<evidence type="ECO:0000256" key="8">
    <source>
        <dbReference type="PIRSR" id="PIRSR001589-1"/>
    </source>
</evidence>
<proteinExistence type="inferred from homology"/>
<dbReference type="EMBL" id="CADIKF010000024">
    <property type="protein sequence ID" value="CAB3759882.1"/>
    <property type="molecule type" value="Genomic_DNA"/>
</dbReference>
<dbReference type="Gene3D" id="3.40.50.620">
    <property type="entry name" value="HUPs"/>
    <property type="match status" value="1"/>
</dbReference>
<protein>
    <recommendedName>
        <fullName evidence="3">asparagine synthase (glutamine-hydrolyzing)</fullName>
        <ecNumber evidence="3">6.3.5.4</ecNumber>
    </recommendedName>
</protein>
<dbReference type="GO" id="GO:0006529">
    <property type="term" value="P:asparagine biosynthetic process"/>
    <property type="evidence" value="ECO:0007669"/>
    <property type="project" value="UniProtKB-KW"/>
</dbReference>
<evidence type="ECO:0000256" key="10">
    <source>
        <dbReference type="PIRSR" id="PIRSR001589-3"/>
    </source>
</evidence>
<evidence type="ECO:0000256" key="9">
    <source>
        <dbReference type="PIRSR" id="PIRSR001589-2"/>
    </source>
</evidence>
<keyword evidence="5 9" id="KW-0067">ATP-binding</keyword>
<dbReference type="CDD" id="cd01991">
    <property type="entry name" value="Asn_synthase_B_C"/>
    <property type="match status" value="1"/>
</dbReference>
<organism evidence="12 13">
    <name type="scientific">Paraburkholderia solisilvae</name>
    <dbReference type="NCBI Taxonomy" id="624376"/>
    <lineage>
        <taxon>Bacteria</taxon>
        <taxon>Pseudomonadati</taxon>
        <taxon>Pseudomonadota</taxon>
        <taxon>Betaproteobacteria</taxon>
        <taxon>Burkholderiales</taxon>
        <taxon>Burkholderiaceae</taxon>
        <taxon>Paraburkholderia</taxon>
    </lineage>
</organism>
<comment type="pathway">
    <text evidence="1">Amino-acid biosynthesis; L-asparagine biosynthesis; L-asparagine from L-aspartate (L-Gln route): step 1/1.</text>
</comment>
<dbReference type="PROSITE" id="PS51278">
    <property type="entry name" value="GATASE_TYPE_2"/>
    <property type="match status" value="1"/>
</dbReference>
<dbReference type="InterPro" id="IPR051786">
    <property type="entry name" value="ASN_synthetase/amidase"/>
</dbReference>
<keyword evidence="8" id="KW-0028">Amino-acid biosynthesis</keyword>
<dbReference type="Proteomes" id="UP000494329">
    <property type="component" value="Unassembled WGS sequence"/>
</dbReference>
<keyword evidence="4 9" id="KW-0547">Nucleotide-binding</keyword>
<dbReference type="InterPro" id="IPR001962">
    <property type="entry name" value="Asn_synthase"/>
</dbReference>
<dbReference type="Pfam" id="PF00733">
    <property type="entry name" value="Asn_synthase"/>
    <property type="match status" value="1"/>
</dbReference>
<dbReference type="RefSeq" id="WP_175111966.1">
    <property type="nucleotide sequence ID" value="NZ_CADIKF010000024.1"/>
</dbReference>
<keyword evidence="6 8" id="KW-0315">Glutamine amidotransferase</keyword>
<comment type="catalytic activity">
    <reaction evidence="7">
        <text>L-aspartate + L-glutamine + ATP + H2O = L-asparagine + L-glutamate + AMP + diphosphate + H(+)</text>
        <dbReference type="Rhea" id="RHEA:12228"/>
        <dbReference type="ChEBI" id="CHEBI:15377"/>
        <dbReference type="ChEBI" id="CHEBI:15378"/>
        <dbReference type="ChEBI" id="CHEBI:29985"/>
        <dbReference type="ChEBI" id="CHEBI:29991"/>
        <dbReference type="ChEBI" id="CHEBI:30616"/>
        <dbReference type="ChEBI" id="CHEBI:33019"/>
        <dbReference type="ChEBI" id="CHEBI:58048"/>
        <dbReference type="ChEBI" id="CHEBI:58359"/>
        <dbReference type="ChEBI" id="CHEBI:456215"/>
        <dbReference type="EC" id="6.3.5.4"/>
    </reaction>
</comment>
<dbReference type="GO" id="GO:0005524">
    <property type="term" value="F:ATP binding"/>
    <property type="evidence" value="ECO:0007669"/>
    <property type="project" value="UniProtKB-KW"/>
</dbReference>
<dbReference type="InterPro" id="IPR006426">
    <property type="entry name" value="Asn_synth_AEB"/>
</dbReference>
<evidence type="ECO:0000313" key="12">
    <source>
        <dbReference type="EMBL" id="CAB3759882.1"/>
    </source>
</evidence>
<dbReference type="InterPro" id="IPR029055">
    <property type="entry name" value="Ntn_hydrolases_N"/>
</dbReference>
<reference evidence="12 13" key="1">
    <citation type="submission" date="2020-04" db="EMBL/GenBank/DDBJ databases">
        <authorList>
            <person name="De Canck E."/>
        </authorList>
    </citation>
    <scope>NUCLEOTIDE SEQUENCE [LARGE SCALE GENOMIC DNA]</scope>
    <source>
        <strain evidence="12 13">LMG 29739</strain>
    </source>
</reference>
<dbReference type="PANTHER" id="PTHR43284">
    <property type="entry name" value="ASPARAGINE SYNTHETASE (GLUTAMINE-HYDROLYZING)"/>
    <property type="match status" value="1"/>
</dbReference>
<dbReference type="InterPro" id="IPR033738">
    <property type="entry name" value="AsnB_N"/>
</dbReference>
<evidence type="ECO:0000313" key="13">
    <source>
        <dbReference type="Proteomes" id="UP000494329"/>
    </source>
</evidence>
<dbReference type="SUPFAM" id="SSF52402">
    <property type="entry name" value="Adenine nucleotide alpha hydrolases-like"/>
    <property type="match status" value="1"/>
</dbReference>
<dbReference type="AlphaFoldDB" id="A0A6J5E469"/>
<dbReference type="GO" id="GO:0004066">
    <property type="term" value="F:asparagine synthase (glutamine-hydrolyzing) activity"/>
    <property type="evidence" value="ECO:0007669"/>
    <property type="project" value="UniProtKB-EC"/>
</dbReference>
<comment type="similarity">
    <text evidence="2">Belongs to the asparagine synthetase family.</text>
</comment>
<dbReference type="CDD" id="cd00712">
    <property type="entry name" value="AsnB"/>
    <property type="match status" value="1"/>
</dbReference>
<evidence type="ECO:0000259" key="11">
    <source>
        <dbReference type="PROSITE" id="PS51278"/>
    </source>
</evidence>
<feature type="binding site" evidence="9">
    <location>
        <position position="302"/>
    </location>
    <ligand>
        <name>ATP</name>
        <dbReference type="ChEBI" id="CHEBI:30616"/>
    </ligand>
</feature>
<dbReference type="SUPFAM" id="SSF56235">
    <property type="entry name" value="N-terminal nucleophile aminohydrolases (Ntn hydrolases)"/>
    <property type="match status" value="1"/>
</dbReference>
<feature type="domain" description="Glutamine amidotransferase type-2" evidence="11">
    <location>
        <begin position="2"/>
        <end position="219"/>
    </location>
</feature>
<keyword evidence="12" id="KW-0436">Ligase</keyword>